<name>A0A4Y2EE60_ARAVE</name>
<reference evidence="1 2" key="1">
    <citation type="journal article" date="2019" name="Sci. Rep.">
        <title>Orb-weaving spider Araneus ventricosus genome elucidates the spidroin gene catalogue.</title>
        <authorList>
            <person name="Kono N."/>
            <person name="Nakamura H."/>
            <person name="Ohtoshi R."/>
            <person name="Moran D.A.P."/>
            <person name="Shinohara A."/>
            <person name="Yoshida Y."/>
            <person name="Fujiwara M."/>
            <person name="Mori M."/>
            <person name="Tomita M."/>
            <person name="Arakawa K."/>
        </authorList>
    </citation>
    <scope>NUCLEOTIDE SEQUENCE [LARGE SCALE GENOMIC DNA]</scope>
</reference>
<organism evidence="1 2">
    <name type="scientific">Araneus ventricosus</name>
    <name type="common">Orbweaver spider</name>
    <name type="synonym">Epeira ventricosa</name>
    <dbReference type="NCBI Taxonomy" id="182803"/>
    <lineage>
        <taxon>Eukaryota</taxon>
        <taxon>Metazoa</taxon>
        <taxon>Ecdysozoa</taxon>
        <taxon>Arthropoda</taxon>
        <taxon>Chelicerata</taxon>
        <taxon>Arachnida</taxon>
        <taxon>Araneae</taxon>
        <taxon>Araneomorphae</taxon>
        <taxon>Entelegynae</taxon>
        <taxon>Araneoidea</taxon>
        <taxon>Araneidae</taxon>
        <taxon>Araneus</taxon>
    </lineage>
</organism>
<feature type="non-terminal residue" evidence="1">
    <location>
        <position position="24"/>
    </location>
</feature>
<dbReference type="Proteomes" id="UP000499080">
    <property type="component" value="Unassembled WGS sequence"/>
</dbReference>
<protein>
    <submittedName>
        <fullName evidence="1">Uncharacterized protein</fullName>
    </submittedName>
</protein>
<evidence type="ECO:0000313" key="1">
    <source>
        <dbReference type="EMBL" id="GBM27077.1"/>
    </source>
</evidence>
<dbReference type="EMBL" id="BGPR01000576">
    <property type="protein sequence ID" value="GBM27077.1"/>
    <property type="molecule type" value="Genomic_DNA"/>
</dbReference>
<keyword evidence="2" id="KW-1185">Reference proteome</keyword>
<sequence length="24" mass="2678">MYSIITPLPVGRLCPKSDVDAESW</sequence>
<comment type="caution">
    <text evidence="1">The sequence shown here is derived from an EMBL/GenBank/DDBJ whole genome shotgun (WGS) entry which is preliminary data.</text>
</comment>
<evidence type="ECO:0000313" key="2">
    <source>
        <dbReference type="Proteomes" id="UP000499080"/>
    </source>
</evidence>
<proteinExistence type="predicted"/>
<gene>
    <name evidence="1" type="ORF">AVEN_189855_1</name>
</gene>
<dbReference type="AlphaFoldDB" id="A0A4Y2EE60"/>
<accession>A0A4Y2EE60</accession>